<gene>
    <name evidence="6" type="primary">sol2</name>
    <name evidence="6" type="ORF">ST47_g3829</name>
</gene>
<dbReference type="InterPro" id="IPR036390">
    <property type="entry name" value="WH_DNA-bd_sf"/>
</dbReference>
<reference evidence="6 7" key="1">
    <citation type="journal article" date="2016" name="Sci. Rep.">
        <title>Draft genome sequencing and secretome analysis of fungal phytopathogen Ascochyta rabiei provides insight into the necrotrophic effector repertoire.</title>
        <authorList>
            <person name="Verma S."/>
            <person name="Gazara R.K."/>
            <person name="Nizam S."/>
            <person name="Parween S."/>
            <person name="Chattopadhyay D."/>
            <person name="Verma P.K."/>
        </authorList>
    </citation>
    <scope>NUCLEOTIDE SEQUENCE [LARGE SCALE GENOMIC DNA]</scope>
    <source>
        <strain evidence="6 7">ArDII</strain>
    </source>
</reference>
<dbReference type="GO" id="GO:0046983">
    <property type="term" value="F:protein dimerization activity"/>
    <property type="evidence" value="ECO:0007669"/>
    <property type="project" value="InterPro"/>
</dbReference>
<evidence type="ECO:0000256" key="2">
    <source>
        <dbReference type="ARBA" id="ARBA00022679"/>
    </source>
</evidence>
<feature type="domain" description="O-methyltransferase dimerisation" evidence="5">
    <location>
        <begin position="97"/>
        <end position="164"/>
    </location>
</feature>
<dbReference type="InterPro" id="IPR036388">
    <property type="entry name" value="WH-like_DNA-bd_sf"/>
</dbReference>
<evidence type="ECO:0000259" key="4">
    <source>
        <dbReference type="Pfam" id="PF00891"/>
    </source>
</evidence>
<dbReference type="Gene3D" id="1.10.10.10">
    <property type="entry name" value="Winged helix-like DNA-binding domain superfamily/Winged helix DNA-binding domain"/>
    <property type="match status" value="1"/>
</dbReference>
<evidence type="ECO:0000256" key="3">
    <source>
        <dbReference type="ARBA" id="ARBA00022691"/>
    </source>
</evidence>
<dbReference type="Pfam" id="PF08100">
    <property type="entry name" value="Dimerisation"/>
    <property type="match status" value="1"/>
</dbReference>
<dbReference type="InterPro" id="IPR016461">
    <property type="entry name" value="COMT-like"/>
</dbReference>
<sequence length="431" mass="47158">MALKSTNGTHAGPTASATSLASLAANISEKAASLSTYLESQGHAQPSFLPGCADPPETEGYLTLHTSLTSSLEDLQRLVDGPRRSLRPFIMIGNDLAALQVAFDFGFFQLVPPEGSMDVETLAHKVGIDADRTARVLRMLATHRIFVEPKPGFFAHTAASAVFHDDEELRCAGHYMLDECFKAATACSDCIKASPDDSDSTHSPFNTYFGVPMFSYYEQNPQFAARFAKAMAGVTRVDRQIAELRDCFPWGDINGTVVDVGGGSGHISMALARNFPKLDFIVQDDSEKMLAQGRARNLSDIEGRISFMKHSFFHPQPIGGAGAFFIRQCTHNWCDRDVVKILKSLVPGLENSAPGTPLLINDTVLPVPGSKPLHEERALRQMDMLMFVVLGAKQRTAKEFEALLKEADARYEIRRVHADGSMGLVEVHLKI</sequence>
<keyword evidence="2 6" id="KW-0808">Transferase</keyword>
<dbReference type="GO" id="GO:0032259">
    <property type="term" value="P:methylation"/>
    <property type="evidence" value="ECO:0007669"/>
    <property type="project" value="UniProtKB-KW"/>
</dbReference>
<dbReference type="PANTHER" id="PTHR43712:SF12">
    <property type="entry name" value="STERIGMATOCYSTIN 8-O-METHYLTRANSFERASE"/>
    <property type="match status" value="1"/>
</dbReference>
<dbReference type="OrthoDB" id="2410195at2759"/>
<evidence type="ECO:0000313" key="7">
    <source>
        <dbReference type="Proteomes" id="UP000076837"/>
    </source>
</evidence>
<accession>A0A163GV59</accession>
<dbReference type="AlphaFoldDB" id="A0A163GV59"/>
<evidence type="ECO:0000313" key="6">
    <source>
        <dbReference type="EMBL" id="KZM25028.1"/>
    </source>
</evidence>
<dbReference type="InterPro" id="IPR012967">
    <property type="entry name" value="COMT_dimerisation"/>
</dbReference>
<keyword evidence="3" id="KW-0949">S-adenosyl-L-methionine</keyword>
<dbReference type="InterPro" id="IPR029063">
    <property type="entry name" value="SAM-dependent_MTases_sf"/>
</dbReference>
<evidence type="ECO:0000259" key="5">
    <source>
        <dbReference type="Pfam" id="PF08100"/>
    </source>
</evidence>
<keyword evidence="1 6" id="KW-0489">Methyltransferase</keyword>
<dbReference type="GO" id="GO:0008171">
    <property type="term" value="F:O-methyltransferase activity"/>
    <property type="evidence" value="ECO:0007669"/>
    <property type="project" value="InterPro"/>
</dbReference>
<dbReference type="SUPFAM" id="SSF53335">
    <property type="entry name" value="S-adenosyl-L-methionine-dependent methyltransferases"/>
    <property type="match status" value="1"/>
</dbReference>
<organism evidence="6 7">
    <name type="scientific">Didymella rabiei</name>
    <name type="common">Chickpea ascochyta blight fungus</name>
    <name type="synonym">Mycosphaerella rabiei</name>
    <dbReference type="NCBI Taxonomy" id="5454"/>
    <lineage>
        <taxon>Eukaryota</taxon>
        <taxon>Fungi</taxon>
        <taxon>Dikarya</taxon>
        <taxon>Ascomycota</taxon>
        <taxon>Pezizomycotina</taxon>
        <taxon>Dothideomycetes</taxon>
        <taxon>Pleosporomycetidae</taxon>
        <taxon>Pleosporales</taxon>
        <taxon>Pleosporineae</taxon>
        <taxon>Didymellaceae</taxon>
        <taxon>Ascochyta</taxon>
    </lineage>
</organism>
<proteinExistence type="predicted"/>
<feature type="domain" description="O-methyltransferase C-terminal" evidence="4">
    <location>
        <begin position="203"/>
        <end position="407"/>
    </location>
</feature>
<dbReference type="Gene3D" id="3.40.50.150">
    <property type="entry name" value="Vaccinia Virus protein VP39"/>
    <property type="match status" value="1"/>
</dbReference>
<comment type="caution">
    <text evidence="6">The sequence shown here is derived from an EMBL/GenBank/DDBJ whole genome shotgun (WGS) entry which is preliminary data.</text>
</comment>
<protein>
    <submittedName>
        <fullName evidence="6">O-methyltransferase</fullName>
    </submittedName>
</protein>
<dbReference type="Proteomes" id="UP000076837">
    <property type="component" value="Unassembled WGS sequence"/>
</dbReference>
<dbReference type="EMBL" id="JYNV01000144">
    <property type="protein sequence ID" value="KZM25028.1"/>
    <property type="molecule type" value="Genomic_DNA"/>
</dbReference>
<dbReference type="PROSITE" id="PS51683">
    <property type="entry name" value="SAM_OMT_II"/>
    <property type="match status" value="1"/>
</dbReference>
<dbReference type="PANTHER" id="PTHR43712">
    <property type="entry name" value="PUTATIVE (AFU_ORTHOLOGUE AFUA_4G14580)-RELATED"/>
    <property type="match status" value="1"/>
</dbReference>
<dbReference type="SUPFAM" id="SSF46785">
    <property type="entry name" value="Winged helix' DNA-binding domain"/>
    <property type="match status" value="1"/>
</dbReference>
<dbReference type="InterPro" id="IPR001077">
    <property type="entry name" value="COMT_C"/>
</dbReference>
<dbReference type="Pfam" id="PF00891">
    <property type="entry name" value="Methyltransf_2"/>
    <property type="match status" value="1"/>
</dbReference>
<evidence type="ECO:0000256" key="1">
    <source>
        <dbReference type="ARBA" id="ARBA00022603"/>
    </source>
</evidence>
<keyword evidence="7" id="KW-1185">Reference proteome</keyword>
<name>A0A163GV59_DIDRA</name>